<keyword evidence="4" id="KW-1185">Reference proteome</keyword>
<dbReference type="Pfam" id="PF03732">
    <property type="entry name" value="Retrotrans_gag"/>
    <property type="match status" value="1"/>
</dbReference>
<accession>A0A843VV28</accession>
<feature type="compositionally biased region" description="Acidic residues" evidence="1">
    <location>
        <begin position="279"/>
        <end position="294"/>
    </location>
</feature>
<dbReference type="InterPro" id="IPR005162">
    <property type="entry name" value="Retrotrans_gag_dom"/>
</dbReference>
<name>A0A843VV28_COLES</name>
<evidence type="ECO:0000313" key="4">
    <source>
        <dbReference type="Proteomes" id="UP000652761"/>
    </source>
</evidence>
<feature type="domain" description="Retrotransposon gag" evidence="2">
    <location>
        <begin position="83"/>
        <end position="178"/>
    </location>
</feature>
<organism evidence="3 4">
    <name type="scientific">Colocasia esculenta</name>
    <name type="common">Wild taro</name>
    <name type="synonym">Arum esculentum</name>
    <dbReference type="NCBI Taxonomy" id="4460"/>
    <lineage>
        <taxon>Eukaryota</taxon>
        <taxon>Viridiplantae</taxon>
        <taxon>Streptophyta</taxon>
        <taxon>Embryophyta</taxon>
        <taxon>Tracheophyta</taxon>
        <taxon>Spermatophyta</taxon>
        <taxon>Magnoliopsida</taxon>
        <taxon>Liliopsida</taxon>
        <taxon>Araceae</taxon>
        <taxon>Aroideae</taxon>
        <taxon>Colocasieae</taxon>
        <taxon>Colocasia</taxon>
    </lineage>
</organism>
<proteinExistence type="predicted"/>
<evidence type="ECO:0000256" key="1">
    <source>
        <dbReference type="SAM" id="MobiDB-lite"/>
    </source>
</evidence>
<evidence type="ECO:0000313" key="3">
    <source>
        <dbReference type="EMBL" id="MQL97380.1"/>
    </source>
</evidence>
<sequence>MTAERAQMRGMQQTIQELTCAIVQATQGGGNRGGAGNLHRNFQSLNPPRFSGSTDPDEVEHWLKETERIFRVMQCATGDKLLLATFQLEKNARTWWESMEETRANGQFTWAEFKEAFNSKYFSEHVQERKAAEFAALKHRSLIVAEYEAQFSRLVRYAEHLVNTERMKAKRFLNGLKPHYITQLAPLDIQTYTEMVKKAQLLEDATDFTDRIKGKFVKKEMTSCQSSAKPKQWQKAVRRRQPEGDASTCRFLGYDCDSPPVAIKKATGVPSRSQYPICETEDEPYTQEDENDLE</sequence>
<feature type="region of interest" description="Disordered" evidence="1">
    <location>
        <begin position="256"/>
        <end position="294"/>
    </location>
</feature>
<gene>
    <name evidence="3" type="ORF">Taro_030073</name>
</gene>
<dbReference type="Proteomes" id="UP000652761">
    <property type="component" value="Unassembled WGS sequence"/>
</dbReference>
<reference evidence="3" key="1">
    <citation type="submission" date="2017-07" db="EMBL/GenBank/DDBJ databases">
        <title>Taro Niue Genome Assembly and Annotation.</title>
        <authorList>
            <person name="Atibalentja N."/>
            <person name="Keating K."/>
            <person name="Fields C.J."/>
        </authorList>
    </citation>
    <scope>NUCLEOTIDE SEQUENCE</scope>
    <source>
        <strain evidence="3">Niue_2</strain>
        <tissue evidence="3">Leaf</tissue>
    </source>
</reference>
<comment type="caution">
    <text evidence="3">The sequence shown here is derived from an EMBL/GenBank/DDBJ whole genome shotgun (WGS) entry which is preliminary data.</text>
</comment>
<dbReference type="PANTHER" id="PTHR34482">
    <property type="entry name" value="DNA DAMAGE-INDUCIBLE PROTEIN 1-LIKE"/>
    <property type="match status" value="1"/>
</dbReference>
<dbReference type="OrthoDB" id="786614at2759"/>
<dbReference type="AlphaFoldDB" id="A0A843VV28"/>
<dbReference type="EMBL" id="NMUH01002041">
    <property type="protein sequence ID" value="MQL97380.1"/>
    <property type="molecule type" value="Genomic_DNA"/>
</dbReference>
<protein>
    <recommendedName>
        <fullName evidence="2">Retrotransposon gag domain-containing protein</fullName>
    </recommendedName>
</protein>
<dbReference type="PANTHER" id="PTHR34482:SF49">
    <property type="entry name" value="RETROTRANSPOSON GAG DOMAIN-CONTAINING PROTEIN"/>
    <property type="match status" value="1"/>
</dbReference>
<evidence type="ECO:0000259" key="2">
    <source>
        <dbReference type="Pfam" id="PF03732"/>
    </source>
</evidence>